<protein>
    <recommendedName>
        <fullName evidence="3">Heterokaryon incompatibility domain-containing protein</fullName>
    </recommendedName>
</protein>
<name>A0A2K0SVU1_9HYPO</name>
<evidence type="ECO:0008006" key="3">
    <source>
        <dbReference type="Google" id="ProtNLM"/>
    </source>
</evidence>
<comment type="caution">
    <text evidence="1">The sequence shown here is derived from an EMBL/GenBank/DDBJ whole genome shotgun (WGS) entry which is preliminary data.</text>
</comment>
<accession>A0A2K0SVU1</accession>
<sequence length="174" mass="19898">MQPECEVLEAKTRNYGDVYGRVRSGHVLIRGKACGIPGGKLQMLPLMSPYLNIQCEWLAIEDEQYVAQCALDWRVTNEDGKQLSEASGDSVHKMVMLLISSSYTKNAGAFSRRPQKWESNEEDPPVEVMHGLLLYPTGKADDEYWRFGLFHSLADEKGGRRYFDTCEEREFRII</sequence>
<dbReference type="OrthoDB" id="2958217at2759"/>
<reference evidence="1 2" key="1">
    <citation type="submission" date="2017-02" db="EMBL/GenBank/DDBJ databases">
        <title>Genomes of Trichoderma spp. with biocontrol activity.</title>
        <authorList>
            <person name="Gardiner D."/>
            <person name="Kazan K."/>
            <person name="Vos C."/>
            <person name="Harvey P."/>
        </authorList>
    </citation>
    <scope>NUCLEOTIDE SEQUENCE [LARGE SCALE GENOMIC DNA]</scope>
    <source>
        <strain evidence="1 2">A5MH</strain>
    </source>
</reference>
<organism evidence="1 2">
    <name type="scientific">Trichoderma gamsii</name>
    <dbReference type="NCBI Taxonomy" id="398673"/>
    <lineage>
        <taxon>Eukaryota</taxon>
        <taxon>Fungi</taxon>
        <taxon>Dikarya</taxon>
        <taxon>Ascomycota</taxon>
        <taxon>Pezizomycotina</taxon>
        <taxon>Sordariomycetes</taxon>
        <taxon>Hypocreomycetidae</taxon>
        <taxon>Hypocreales</taxon>
        <taxon>Hypocreaceae</taxon>
        <taxon>Trichoderma</taxon>
    </lineage>
</organism>
<dbReference type="Proteomes" id="UP000236546">
    <property type="component" value="Unassembled WGS sequence"/>
</dbReference>
<evidence type="ECO:0000313" key="1">
    <source>
        <dbReference type="EMBL" id="PNP37395.1"/>
    </source>
</evidence>
<evidence type="ECO:0000313" key="2">
    <source>
        <dbReference type="Proteomes" id="UP000236546"/>
    </source>
</evidence>
<dbReference type="EMBL" id="MTYH01000145">
    <property type="protein sequence ID" value="PNP37395.1"/>
    <property type="molecule type" value="Genomic_DNA"/>
</dbReference>
<proteinExistence type="predicted"/>
<gene>
    <name evidence="1" type="ORF">TGAMA5MH_10694</name>
</gene>
<dbReference type="AlphaFoldDB" id="A0A2K0SVU1"/>